<feature type="compositionally biased region" description="Polar residues" evidence="1">
    <location>
        <begin position="132"/>
        <end position="142"/>
    </location>
</feature>
<dbReference type="PROSITE" id="PS50801">
    <property type="entry name" value="STAS"/>
    <property type="match status" value="1"/>
</dbReference>
<dbReference type="CDD" id="cd07043">
    <property type="entry name" value="STAS_anti-anti-sigma_factors"/>
    <property type="match status" value="1"/>
</dbReference>
<evidence type="ECO:0000313" key="4">
    <source>
        <dbReference type="Proteomes" id="UP000266906"/>
    </source>
</evidence>
<keyword evidence="4" id="KW-1185">Reference proteome</keyword>
<proteinExistence type="predicted"/>
<dbReference type="RefSeq" id="WP_244260289.1">
    <property type="nucleotide sequence ID" value="NZ_RKQG01000003.1"/>
</dbReference>
<protein>
    <submittedName>
        <fullName evidence="3">Anti-anti-sigma factor</fullName>
    </submittedName>
</protein>
<evidence type="ECO:0000259" key="2">
    <source>
        <dbReference type="PROSITE" id="PS50801"/>
    </source>
</evidence>
<evidence type="ECO:0000313" key="3">
    <source>
        <dbReference type="EMBL" id="RPE27951.1"/>
    </source>
</evidence>
<dbReference type="PANTHER" id="PTHR33495">
    <property type="entry name" value="ANTI-SIGMA FACTOR ANTAGONIST TM_1081-RELATED-RELATED"/>
    <property type="match status" value="1"/>
</dbReference>
<dbReference type="PANTHER" id="PTHR33495:SF2">
    <property type="entry name" value="ANTI-SIGMA FACTOR ANTAGONIST TM_1081-RELATED"/>
    <property type="match status" value="1"/>
</dbReference>
<evidence type="ECO:0000256" key="1">
    <source>
        <dbReference type="SAM" id="MobiDB-lite"/>
    </source>
</evidence>
<organism evidence="3 4">
    <name type="scientific">Kitasatospora cineracea</name>
    <dbReference type="NCBI Taxonomy" id="88074"/>
    <lineage>
        <taxon>Bacteria</taxon>
        <taxon>Bacillati</taxon>
        <taxon>Actinomycetota</taxon>
        <taxon>Actinomycetes</taxon>
        <taxon>Kitasatosporales</taxon>
        <taxon>Streptomycetaceae</taxon>
        <taxon>Kitasatospora</taxon>
    </lineage>
</organism>
<dbReference type="InterPro" id="IPR036513">
    <property type="entry name" value="STAS_dom_sf"/>
</dbReference>
<comment type="caution">
    <text evidence="3">The sequence shown here is derived from an EMBL/GenBank/DDBJ whole genome shotgun (WGS) entry which is preliminary data.</text>
</comment>
<reference evidence="3 4" key="1">
    <citation type="submission" date="2018-11" db="EMBL/GenBank/DDBJ databases">
        <title>Sequencing the genomes of 1000 actinobacteria strains.</title>
        <authorList>
            <person name="Klenk H.-P."/>
        </authorList>
    </citation>
    <scope>NUCLEOTIDE SEQUENCE [LARGE SCALE GENOMIC DNA]</scope>
    <source>
        <strain evidence="3 4">DSM 44781</strain>
    </source>
</reference>
<gene>
    <name evidence="3" type="ORF">EDD38_7248</name>
</gene>
<dbReference type="Pfam" id="PF01740">
    <property type="entry name" value="STAS"/>
    <property type="match status" value="1"/>
</dbReference>
<name>A0A3N4RBB9_9ACTN</name>
<dbReference type="GO" id="GO:0043856">
    <property type="term" value="F:anti-sigma factor antagonist activity"/>
    <property type="evidence" value="ECO:0007669"/>
    <property type="project" value="TreeGrafter"/>
</dbReference>
<dbReference type="Proteomes" id="UP000266906">
    <property type="component" value="Unassembled WGS sequence"/>
</dbReference>
<feature type="region of interest" description="Disordered" evidence="1">
    <location>
        <begin position="119"/>
        <end position="142"/>
    </location>
</feature>
<dbReference type="AlphaFoldDB" id="A0A3N4RBB9"/>
<dbReference type="SUPFAM" id="SSF52091">
    <property type="entry name" value="SpoIIaa-like"/>
    <property type="match status" value="1"/>
</dbReference>
<dbReference type="Gene3D" id="3.30.750.24">
    <property type="entry name" value="STAS domain"/>
    <property type="match status" value="1"/>
</dbReference>
<sequence>MSEQDLTTTFHLTTLHTPTPARILRLHGELDYAAGPRLRRALSDEIAARPPLLVLDLSDLLFCDSSGLNELLRARRNRHDVPLVLAAPGPQFRRLLKVTQTDQVFVITDTVPAALAYHELDTPSNPGHPARSPTTGQPHPPP</sequence>
<feature type="domain" description="STAS" evidence="2">
    <location>
        <begin position="23"/>
        <end position="118"/>
    </location>
</feature>
<dbReference type="EMBL" id="RKQG01000003">
    <property type="protein sequence ID" value="RPE27951.1"/>
    <property type="molecule type" value="Genomic_DNA"/>
</dbReference>
<accession>A0A3N4RBB9</accession>
<dbReference type="InterPro" id="IPR002645">
    <property type="entry name" value="STAS_dom"/>
</dbReference>